<dbReference type="EMBL" id="CCYD01001551">
    <property type="protein sequence ID" value="CEG45234.1"/>
    <property type="molecule type" value="Genomic_DNA"/>
</dbReference>
<feature type="compositionally biased region" description="Basic and acidic residues" evidence="1">
    <location>
        <begin position="102"/>
        <end position="112"/>
    </location>
</feature>
<evidence type="ECO:0000256" key="1">
    <source>
        <dbReference type="SAM" id="MobiDB-lite"/>
    </source>
</evidence>
<keyword evidence="3" id="KW-1185">Reference proteome</keyword>
<evidence type="ECO:0000313" key="2">
    <source>
        <dbReference type="EMBL" id="CEG45234.1"/>
    </source>
</evidence>
<dbReference type="OrthoDB" id="100898at2759"/>
<evidence type="ECO:0008006" key="4">
    <source>
        <dbReference type="Google" id="ProtNLM"/>
    </source>
</evidence>
<sequence>MKPQAQDLQTNPIINQVLAYNNEKHTTSSLCQDPRFKTSRYLREIDRREILIRLAYGEKQSALAKEYHVSRAAICNLNKHRHEVLARSLEHPLAKHPKRRQPKEDKTIPFKR</sequence>
<proteinExistence type="predicted"/>
<protein>
    <recommendedName>
        <fullName evidence="4">HTH psq-type domain-containing protein</fullName>
    </recommendedName>
</protein>
<reference evidence="3" key="1">
    <citation type="submission" date="2014-09" db="EMBL/GenBank/DDBJ databases">
        <authorList>
            <person name="Sharma Rahul"/>
            <person name="Thines Marco"/>
        </authorList>
    </citation>
    <scope>NUCLEOTIDE SEQUENCE [LARGE SCALE GENOMIC DNA]</scope>
</reference>
<accession>A0A0P1AUU5</accession>
<dbReference type="AlphaFoldDB" id="A0A0P1AUU5"/>
<dbReference type="RefSeq" id="XP_024581603.1">
    <property type="nucleotide sequence ID" value="XM_024715956.2"/>
</dbReference>
<evidence type="ECO:0000313" key="3">
    <source>
        <dbReference type="Proteomes" id="UP000054928"/>
    </source>
</evidence>
<dbReference type="Proteomes" id="UP000054928">
    <property type="component" value="Unassembled WGS sequence"/>
</dbReference>
<dbReference type="GeneID" id="36409839"/>
<name>A0A0P1AUU5_PLAHL</name>
<organism evidence="2 3">
    <name type="scientific">Plasmopara halstedii</name>
    <name type="common">Downy mildew of sunflower</name>
    <dbReference type="NCBI Taxonomy" id="4781"/>
    <lineage>
        <taxon>Eukaryota</taxon>
        <taxon>Sar</taxon>
        <taxon>Stramenopiles</taxon>
        <taxon>Oomycota</taxon>
        <taxon>Peronosporomycetes</taxon>
        <taxon>Peronosporales</taxon>
        <taxon>Peronosporaceae</taxon>
        <taxon>Plasmopara</taxon>
    </lineage>
</organism>
<feature type="region of interest" description="Disordered" evidence="1">
    <location>
        <begin position="88"/>
        <end position="112"/>
    </location>
</feature>